<evidence type="ECO:0000256" key="1">
    <source>
        <dbReference type="ARBA" id="ARBA00004651"/>
    </source>
</evidence>
<dbReference type="STRING" id="229921.ADN01_14890"/>
<feature type="transmembrane region" description="Helical" evidence="6">
    <location>
        <begin position="279"/>
        <end position="298"/>
    </location>
</feature>
<organism evidence="7 8">
    <name type="scientific">Levilinea saccharolytica</name>
    <dbReference type="NCBI Taxonomy" id="229921"/>
    <lineage>
        <taxon>Bacteria</taxon>
        <taxon>Bacillati</taxon>
        <taxon>Chloroflexota</taxon>
        <taxon>Anaerolineae</taxon>
        <taxon>Anaerolineales</taxon>
        <taxon>Anaerolineaceae</taxon>
        <taxon>Levilinea</taxon>
    </lineage>
</organism>
<feature type="transmembrane region" description="Helical" evidence="6">
    <location>
        <begin position="12"/>
        <end position="31"/>
    </location>
</feature>
<dbReference type="InterPro" id="IPR022791">
    <property type="entry name" value="L-PG_synthase/AglD"/>
</dbReference>
<evidence type="ECO:0000313" key="8">
    <source>
        <dbReference type="Proteomes" id="UP000050501"/>
    </source>
</evidence>
<feature type="transmembrane region" description="Helical" evidence="6">
    <location>
        <begin position="199"/>
        <end position="218"/>
    </location>
</feature>
<accession>A0A0P6X623</accession>
<evidence type="ECO:0000256" key="3">
    <source>
        <dbReference type="ARBA" id="ARBA00022692"/>
    </source>
</evidence>
<dbReference type="OrthoDB" id="165927at2"/>
<keyword evidence="4 6" id="KW-1133">Transmembrane helix</keyword>
<dbReference type="Proteomes" id="UP000050501">
    <property type="component" value="Unassembled WGS sequence"/>
</dbReference>
<dbReference type="GO" id="GO:0005886">
    <property type="term" value="C:plasma membrane"/>
    <property type="evidence" value="ECO:0007669"/>
    <property type="project" value="UniProtKB-SubCell"/>
</dbReference>
<comment type="subcellular location">
    <subcellularLocation>
        <location evidence="1">Cell membrane</location>
        <topology evidence="1">Multi-pass membrane protein</topology>
    </subcellularLocation>
</comment>
<evidence type="ECO:0000313" key="7">
    <source>
        <dbReference type="EMBL" id="KPL78481.1"/>
    </source>
</evidence>
<reference evidence="7 8" key="1">
    <citation type="submission" date="2015-07" db="EMBL/GenBank/DDBJ databases">
        <title>Genome sequence of Levilinea saccharolytica DSM 16555.</title>
        <authorList>
            <person name="Hemp J."/>
            <person name="Ward L.M."/>
            <person name="Pace L.A."/>
            <person name="Fischer W.W."/>
        </authorList>
    </citation>
    <scope>NUCLEOTIDE SEQUENCE [LARGE SCALE GENOMIC DNA]</scope>
    <source>
        <strain evidence="7 8">KIBI-1</strain>
    </source>
</reference>
<proteinExistence type="predicted"/>
<dbReference type="Pfam" id="PF03706">
    <property type="entry name" value="LPG_synthase_TM"/>
    <property type="match status" value="1"/>
</dbReference>
<evidence type="ECO:0000256" key="4">
    <source>
        <dbReference type="ARBA" id="ARBA00022989"/>
    </source>
</evidence>
<keyword evidence="3 6" id="KW-0812">Transmembrane</keyword>
<dbReference type="RefSeq" id="WP_062418836.1">
    <property type="nucleotide sequence ID" value="NZ_DF967974.1"/>
</dbReference>
<keyword evidence="5 6" id="KW-0472">Membrane</keyword>
<feature type="transmembrane region" description="Helical" evidence="6">
    <location>
        <begin position="119"/>
        <end position="141"/>
    </location>
</feature>
<dbReference type="EMBL" id="LGCM01000055">
    <property type="protein sequence ID" value="KPL78481.1"/>
    <property type="molecule type" value="Genomic_DNA"/>
</dbReference>
<keyword evidence="2" id="KW-1003">Cell membrane</keyword>
<comment type="caution">
    <text evidence="7">The sequence shown here is derived from an EMBL/GenBank/DDBJ whole genome shotgun (WGS) entry which is preliminary data.</text>
</comment>
<evidence type="ECO:0000256" key="6">
    <source>
        <dbReference type="SAM" id="Phobius"/>
    </source>
</evidence>
<keyword evidence="8" id="KW-1185">Reference proteome</keyword>
<evidence type="ECO:0000256" key="2">
    <source>
        <dbReference type="ARBA" id="ARBA00022475"/>
    </source>
</evidence>
<dbReference type="AlphaFoldDB" id="A0A0P6X623"/>
<evidence type="ECO:0000256" key="5">
    <source>
        <dbReference type="ARBA" id="ARBA00023136"/>
    </source>
</evidence>
<feature type="transmembrane region" description="Helical" evidence="6">
    <location>
        <begin position="37"/>
        <end position="62"/>
    </location>
</feature>
<sequence length="302" mass="32797">MNRQTILKFAKWLWVAAVIVAGGVYLVTHWASVSGYFATIAVQNLLLSALFLAAGKLVLVFLSQEAVQGEGLNIGYAEIFRIVAISQLGKYIPGGVWHFVGRFNLYHDRELSARKSTKALIVENVWLLSGAVISGAAAGLLSPQAPELLERIGWRVGGWGLAALGVGLLLAWLGLLVGFERFFRKKDEAQLAWGRVLRLMGVQAAVWVLLGISFAFVFPQVSADTLLLNISVYALSWIVGYVVVFAPGGLGVREATLTWMLASVIAPEDALIYSTVHRFVYVVVELILGALAGGMQLLNKKE</sequence>
<feature type="transmembrane region" description="Helical" evidence="6">
    <location>
        <begin position="230"/>
        <end position="250"/>
    </location>
</feature>
<feature type="transmembrane region" description="Helical" evidence="6">
    <location>
        <begin position="161"/>
        <end position="179"/>
    </location>
</feature>
<protein>
    <submittedName>
        <fullName evidence="7">Uncharacterized protein</fullName>
    </submittedName>
</protein>
<name>A0A0P6X623_9CHLR</name>
<gene>
    <name evidence="7" type="ORF">ADN01_14890</name>
</gene>